<dbReference type="PANTHER" id="PTHR30304">
    <property type="entry name" value="D-TAGATOSE-1,6-BISPHOSPHATE ALDOLASE"/>
    <property type="match status" value="1"/>
</dbReference>
<feature type="binding site" evidence="3">
    <location>
        <position position="105"/>
    </location>
    <ligand>
        <name>Zn(2+)</name>
        <dbReference type="ChEBI" id="CHEBI:29105"/>
        <label>2</label>
    </ligand>
</feature>
<feature type="binding site" evidence="3">
    <location>
        <position position="206"/>
    </location>
    <ligand>
        <name>Zn(2+)</name>
        <dbReference type="ChEBI" id="CHEBI:29105"/>
        <label>1</label>
        <note>catalytic</note>
    </ligand>
</feature>
<keyword evidence="5" id="KW-1185">Reference proteome</keyword>
<keyword evidence="3" id="KW-0862">Zinc</keyword>
<dbReference type="GO" id="GO:0008270">
    <property type="term" value="F:zinc ion binding"/>
    <property type="evidence" value="ECO:0007669"/>
    <property type="project" value="InterPro"/>
</dbReference>
<dbReference type="Proteomes" id="UP000659630">
    <property type="component" value="Unassembled WGS sequence"/>
</dbReference>
<dbReference type="InterPro" id="IPR000771">
    <property type="entry name" value="FBA_II"/>
</dbReference>
<reference evidence="4" key="1">
    <citation type="submission" date="2020-08" db="EMBL/GenBank/DDBJ databases">
        <title>Genome public.</title>
        <authorList>
            <person name="Liu C."/>
            <person name="Sun Q."/>
        </authorList>
    </citation>
    <scope>NUCLEOTIDE SEQUENCE</scope>
    <source>
        <strain evidence="4">BX8</strain>
    </source>
</reference>
<dbReference type="Pfam" id="PF01116">
    <property type="entry name" value="F_bP_aldolase"/>
    <property type="match status" value="1"/>
</dbReference>
<feature type="binding site" evidence="2">
    <location>
        <begin position="207"/>
        <end position="209"/>
    </location>
    <ligand>
        <name>dihydroxyacetone phosphate</name>
        <dbReference type="ChEBI" id="CHEBI:57642"/>
    </ligand>
</feature>
<comment type="caution">
    <text evidence="4">The sequence shown here is derived from an EMBL/GenBank/DDBJ whole genome shotgun (WGS) entry which is preliminary data.</text>
</comment>
<dbReference type="InterPro" id="IPR013785">
    <property type="entry name" value="Aldolase_TIM"/>
</dbReference>
<dbReference type="InterPro" id="IPR050246">
    <property type="entry name" value="Class_II_FBP_aldolase"/>
</dbReference>
<protein>
    <submittedName>
        <fullName evidence="4">Class II fructose-bisphosphate aldolase</fullName>
    </submittedName>
</protein>
<dbReference type="GO" id="GO:0005975">
    <property type="term" value="P:carbohydrate metabolic process"/>
    <property type="evidence" value="ECO:0007669"/>
    <property type="project" value="InterPro"/>
</dbReference>
<dbReference type="AlphaFoldDB" id="A0A923L1D2"/>
<feature type="binding site" evidence="3">
    <location>
        <position position="135"/>
    </location>
    <ligand>
        <name>Zn(2+)</name>
        <dbReference type="ChEBI" id="CHEBI:29105"/>
        <label>2</label>
    </ligand>
</feature>
<keyword evidence="3" id="KW-0479">Metal-binding</keyword>
<evidence type="ECO:0000256" key="1">
    <source>
        <dbReference type="PIRSR" id="PIRSR001359-1"/>
    </source>
</evidence>
<sequence>MLANFRQLLDAAQAGHYAVGAYDLMNLEMLEGILDAAEESDTPVILQFAQVFEGLAGLDVRHFGKAVVSAAEAAKVPVAVHLDHGQDLEMVKKCVALGFSSVMIDASSKPFEENVRLTREVVDLCKPLGIPVEAELGHVGEAADYDLSNYHYTDPALAAQFVQRTGIDALAVAIGNAHGAYSSEPKINFEVLDAVRAAVEVPLVLHGASGISDADIRRVIAGGITKINIFTELTQQAALRVKERAQAEDYNVFSLSKAVRAGTRERCLEKIRLFGTRR</sequence>
<feature type="binding site" evidence="2">
    <location>
        <position position="179"/>
    </location>
    <ligand>
        <name>dihydroxyacetone phosphate</name>
        <dbReference type="ChEBI" id="CHEBI:57642"/>
    </ligand>
</feature>
<dbReference type="EMBL" id="JACONZ010000003">
    <property type="protein sequence ID" value="MBC5581797.1"/>
    <property type="molecule type" value="Genomic_DNA"/>
</dbReference>
<dbReference type="NCBIfam" id="TIGR00167">
    <property type="entry name" value="cbbA"/>
    <property type="match status" value="1"/>
</dbReference>
<dbReference type="GO" id="GO:0005829">
    <property type="term" value="C:cytosol"/>
    <property type="evidence" value="ECO:0007669"/>
    <property type="project" value="TreeGrafter"/>
</dbReference>
<dbReference type="RefSeq" id="WP_186888159.1">
    <property type="nucleotide sequence ID" value="NZ_JACONZ010000003.1"/>
</dbReference>
<dbReference type="CDD" id="cd00947">
    <property type="entry name" value="TBP_aldolase_IIB"/>
    <property type="match status" value="1"/>
</dbReference>
<feature type="active site" description="Proton donor" evidence="1">
    <location>
        <position position="83"/>
    </location>
</feature>
<evidence type="ECO:0000256" key="3">
    <source>
        <dbReference type="PIRSR" id="PIRSR001359-3"/>
    </source>
</evidence>
<organism evidence="4 5">
    <name type="scientific">Anaerofilum hominis</name>
    <dbReference type="NCBI Taxonomy" id="2763016"/>
    <lineage>
        <taxon>Bacteria</taxon>
        <taxon>Bacillati</taxon>
        <taxon>Bacillota</taxon>
        <taxon>Clostridia</taxon>
        <taxon>Eubacteriales</taxon>
        <taxon>Oscillospiraceae</taxon>
        <taxon>Anaerofilum</taxon>
    </lineage>
</organism>
<dbReference type="PIRSF" id="PIRSF001359">
    <property type="entry name" value="F_bP_aldolase_II"/>
    <property type="match status" value="1"/>
</dbReference>
<evidence type="ECO:0000256" key="2">
    <source>
        <dbReference type="PIRSR" id="PIRSR001359-2"/>
    </source>
</evidence>
<proteinExistence type="predicted"/>
<feature type="binding site" evidence="3">
    <location>
        <position position="84"/>
    </location>
    <ligand>
        <name>Zn(2+)</name>
        <dbReference type="ChEBI" id="CHEBI:29105"/>
        <label>1</label>
        <note>catalytic</note>
    </ligand>
</feature>
<name>A0A923L1D2_9FIRM</name>
<dbReference type="SUPFAM" id="SSF51569">
    <property type="entry name" value="Aldolase"/>
    <property type="match status" value="1"/>
</dbReference>
<accession>A0A923L1D2</accession>
<comment type="cofactor">
    <cofactor evidence="3">
        <name>Zn(2+)</name>
        <dbReference type="ChEBI" id="CHEBI:29105"/>
    </cofactor>
    <text evidence="3">Binds 2 Zn(2+) ions per subunit. One is catalytic and the other provides a structural contribution.</text>
</comment>
<gene>
    <name evidence="4" type="ORF">H8S23_09785</name>
</gene>
<dbReference type="GO" id="GO:0009025">
    <property type="term" value="F:tagatose-bisphosphate aldolase activity"/>
    <property type="evidence" value="ECO:0007669"/>
    <property type="project" value="TreeGrafter"/>
</dbReference>
<evidence type="ECO:0000313" key="4">
    <source>
        <dbReference type="EMBL" id="MBC5581797.1"/>
    </source>
</evidence>
<feature type="binding site" evidence="3">
    <location>
        <position position="178"/>
    </location>
    <ligand>
        <name>Zn(2+)</name>
        <dbReference type="ChEBI" id="CHEBI:29105"/>
        <label>1</label>
        <note>catalytic</note>
    </ligand>
</feature>
<dbReference type="Gene3D" id="3.20.20.70">
    <property type="entry name" value="Aldolase class I"/>
    <property type="match status" value="1"/>
</dbReference>
<dbReference type="PANTHER" id="PTHR30304:SF0">
    <property type="entry name" value="D-TAGATOSE-1,6-BISPHOSPHATE ALDOLASE SUBUNIT GATY-RELATED"/>
    <property type="match status" value="1"/>
</dbReference>
<evidence type="ECO:0000313" key="5">
    <source>
        <dbReference type="Proteomes" id="UP000659630"/>
    </source>
</evidence>
<feature type="binding site" evidence="2">
    <location>
        <begin position="228"/>
        <end position="231"/>
    </location>
    <ligand>
        <name>dihydroxyacetone phosphate</name>
        <dbReference type="ChEBI" id="CHEBI:57642"/>
    </ligand>
</feature>